<dbReference type="PANTHER" id="PTHR10476">
    <property type="entry name" value="CHARGED MULTIVESICULAR BODY PROTEIN"/>
    <property type="match status" value="1"/>
</dbReference>
<keyword evidence="3" id="KW-1185">Reference proteome</keyword>
<dbReference type="InterPro" id="IPR005024">
    <property type="entry name" value="Snf7_fam"/>
</dbReference>
<proteinExistence type="predicted"/>
<dbReference type="EMBL" id="VIEB01000147">
    <property type="protein sequence ID" value="TQE04047.1"/>
    <property type="molecule type" value="Genomic_DNA"/>
</dbReference>
<protein>
    <submittedName>
        <fullName evidence="2">Uncharacterized protein</fullName>
    </submittedName>
</protein>
<dbReference type="Gene3D" id="6.10.140.1230">
    <property type="match status" value="1"/>
</dbReference>
<evidence type="ECO:0000313" key="2">
    <source>
        <dbReference type="EMBL" id="TQE04047.1"/>
    </source>
</evidence>
<feature type="region of interest" description="Disordered" evidence="1">
    <location>
        <begin position="104"/>
        <end position="125"/>
    </location>
</feature>
<accession>A0A540MZ20</accession>
<comment type="caution">
    <text evidence="2">The sequence shown here is derived from an EMBL/GenBank/DDBJ whole genome shotgun (WGS) entry which is preliminary data.</text>
</comment>
<evidence type="ECO:0000313" key="3">
    <source>
        <dbReference type="Proteomes" id="UP000315295"/>
    </source>
</evidence>
<sequence>MVSSTVGSGTLTGWNRLSKAGSFSMCFLYSSRVVAPIHCTNRDETYYSDSNAGVIEEMVNDSLDTALDSEDIEEEIEEEVDKVLTSIAGETAAQLPEAVRKERLKQPATAQAGKEEEAIAEGVDDEEELEEIRARLANVRSDRVEIAAVRPAFTTDREHKRCTVYIILKQLPKEFTNHNSEKTHFMKLQAN</sequence>
<dbReference type="STRING" id="106549.A0A540MZ20"/>
<gene>
    <name evidence="2" type="ORF">C1H46_010418</name>
</gene>
<name>A0A540MZ20_MALBA</name>
<organism evidence="2 3">
    <name type="scientific">Malus baccata</name>
    <name type="common">Siberian crab apple</name>
    <name type="synonym">Pyrus baccata</name>
    <dbReference type="NCBI Taxonomy" id="106549"/>
    <lineage>
        <taxon>Eukaryota</taxon>
        <taxon>Viridiplantae</taxon>
        <taxon>Streptophyta</taxon>
        <taxon>Embryophyta</taxon>
        <taxon>Tracheophyta</taxon>
        <taxon>Spermatophyta</taxon>
        <taxon>Magnoliopsida</taxon>
        <taxon>eudicotyledons</taxon>
        <taxon>Gunneridae</taxon>
        <taxon>Pentapetalae</taxon>
        <taxon>rosids</taxon>
        <taxon>fabids</taxon>
        <taxon>Rosales</taxon>
        <taxon>Rosaceae</taxon>
        <taxon>Amygdaloideae</taxon>
        <taxon>Maleae</taxon>
        <taxon>Malus</taxon>
    </lineage>
</organism>
<dbReference type="Proteomes" id="UP000315295">
    <property type="component" value="Unassembled WGS sequence"/>
</dbReference>
<dbReference type="GO" id="GO:0007034">
    <property type="term" value="P:vacuolar transport"/>
    <property type="evidence" value="ECO:0007669"/>
    <property type="project" value="InterPro"/>
</dbReference>
<dbReference type="AntiFam" id="ANF00122">
    <property type="entry name" value="Shadow ORF (opposite clpB)"/>
</dbReference>
<reference evidence="2 3" key="1">
    <citation type="journal article" date="2019" name="G3 (Bethesda)">
        <title>Sequencing of a Wild Apple (Malus baccata) Genome Unravels the Differences Between Cultivated and Wild Apple Species Regarding Disease Resistance and Cold Tolerance.</title>
        <authorList>
            <person name="Chen X."/>
        </authorList>
    </citation>
    <scope>NUCLEOTIDE SEQUENCE [LARGE SCALE GENOMIC DNA]</scope>
    <source>
        <strain evidence="3">cv. Shandingzi</strain>
        <tissue evidence="2">Leaves</tissue>
    </source>
</reference>
<evidence type="ECO:0000256" key="1">
    <source>
        <dbReference type="SAM" id="MobiDB-lite"/>
    </source>
</evidence>
<dbReference type="AlphaFoldDB" id="A0A540MZ20"/>